<keyword evidence="4" id="KW-1185">Reference proteome</keyword>
<accession>A0A8B7PCE6</accession>
<dbReference type="KEGG" id="hazt:108679552"/>
<feature type="signal peptide" evidence="3">
    <location>
        <begin position="1"/>
        <end position="28"/>
    </location>
</feature>
<dbReference type="Proteomes" id="UP000694843">
    <property type="component" value="Unplaced"/>
</dbReference>
<evidence type="ECO:0000256" key="1">
    <source>
        <dbReference type="ARBA" id="ARBA00023157"/>
    </source>
</evidence>
<dbReference type="InterPro" id="IPR002172">
    <property type="entry name" value="LDrepeatLR_classA_rpt"/>
</dbReference>
<protein>
    <submittedName>
        <fullName evidence="5">Uncharacterized protein LOC108679552</fullName>
    </submittedName>
</protein>
<evidence type="ECO:0000256" key="3">
    <source>
        <dbReference type="SAM" id="SignalP"/>
    </source>
</evidence>
<dbReference type="InterPro" id="IPR036055">
    <property type="entry name" value="LDL_receptor-like_sf"/>
</dbReference>
<proteinExistence type="predicted"/>
<name>A0A8B7PCE6_HYAAZ</name>
<feature type="chain" id="PRO_5037609926" evidence="3">
    <location>
        <begin position="29"/>
        <end position="291"/>
    </location>
</feature>
<dbReference type="SMART" id="SM00192">
    <property type="entry name" value="LDLa"/>
    <property type="match status" value="1"/>
</dbReference>
<dbReference type="RefSeq" id="XP_018023685.2">
    <property type="nucleotide sequence ID" value="XM_018168196.2"/>
</dbReference>
<dbReference type="OrthoDB" id="6118542at2759"/>
<evidence type="ECO:0000256" key="2">
    <source>
        <dbReference type="PROSITE-ProRule" id="PRU00124"/>
    </source>
</evidence>
<evidence type="ECO:0000313" key="5">
    <source>
        <dbReference type="RefSeq" id="XP_018023685.2"/>
    </source>
</evidence>
<dbReference type="SUPFAM" id="SSF57424">
    <property type="entry name" value="LDL receptor-like module"/>
    <property type="match status" value="1"/>
</dbReference>
<comment type="caution">
    <text evidence="2">Lacks conserved residue(s) required for the propagation of feature annotation.</text>
</comment>
<evidence type="ECO:0000313" key="4">
    <source>
        <dbReference type="Proteomes" id="UP000694843"/>
    </source>
</evidence>
<dbReference type="AlphaFoldDB" id="A0A8B7PCE6"/>
<keyword evidence="3" id="KW-0732">Signal</keyword>
<organism evidence="4 5">
    <name type="scientific">Hyalella azteca</name>
    <name type="common">Amphipod</name>
    <dbReference type="NCBI Taxonomy" id="294128"/>
    <lineage>
        <taxon>Eukaryota</taxon>
        <taxon>Metazoa</taxon>
        <taxon>Ecdysozoa</taxon>
        <taxon>Arthropoda</taxon>
        <taxon>Crustacea</taxon>
        <taxon>Multicrustacea</taxon>
        <taxon>Malacostraca</taxon>
        <taxon>Eumalacostraca</taxon>
        <taxon>Peracarida</taxon>
        <taxon>Amphipoda</taxon>
        <taxon>Senticaudata</taxon>
        <taxon>Talitrida</taxon>
        <taxon>Talitroidea</taxon>
        <taxon>Hyalellidae</taxon>
        <taxon>Hyalella</taxon>
    </lineage>
</organism>
<dbReference type="Gene3D" id="4.10.400.10">
    <property type="entry name" value="Low-density Lipoprotein Receptor"/>
    <property type="match status" value="1"/>
</dbReference>
<sequence>MMVRLKQCSRVVSRWCLVWPLLLWCVAAATGPTGCCNDLLNSPDRDRRQVNSRLTKPLAAAVQIEALPTPRQLLNNTSNATLASVQSPIILRTVTAGNSNNTSSLVFIHLPDASGNHPTLLPSLTQGASLISNTAFIKRLNLRNRASTTAAQDVARDILPACCRHCVRCASSSTCIAHSQICDGRADCALAEDEAPSFCQVFLQGACPSNLAPCRGLCVPWAVACSDLCDVQRPHFEACFAVRRQQLDISFLNKSDSGSLDLQLYGDPATNASTPFLRPALPTVPLPFTDK</sequence>
<gene>
    <name evidence="5" type="primary">LOC108679552</name>
</gene>
<reference evidence="5" key="1">
    <citation type="submission" date="2025-08" db="UniProtKB">
        <authorList>
            <consortium name="RefSeq"/>
        </authorList>
    </citation>
    <scope>IDENTIFICATION</scope>
    <source>
        <tissue evidence="5">Whole organism</tissue>
    </source>
</reference>
<dbReference type="CDD" id="cd00112">
    <property type="entry name" value="LDLa"/>
    <property type="match status" value="1"/>
</dbReference>
<keyword evidence="1" id="KW-1015">Disulfide bond</keyword>
<dbReference type="PROSITE" id="PS50068">
    <property type="entry name" value="LDLRA_2"/>
    <property type="match status" value="1"/>
</dbReference>
<dbReference type="GeneID" id="108679552"/>